<gene>
    <name evidence="1" type="ORF">PACLA_8A071214</name>
</gene>
<reference evidence="1" key="1">
    <citation type="submission" date="2020-04" db="EMBL/GenBank/DDBJ databases">
        <authorList>
            <person name="Alioto T."/>
            <person name="Alioto T."/>
            <person name="Gomez Garrido J."/>
        </authorList>
    </citation>
    <scope>NUCLEOTIDE SEQUENCE</scope>
    <source>
        <strain evidence="1">A484AB</strain>
    </source>
</reference>
<evidence type="ECO:0000313" key="2">
    <source>
        <dbReference type="Proteomes" id="UP001152795"/>
    </source>
</evidence>
<proteinExistence type="predicted"/>
<accession>A0A6S7K551</accession>
<dbReference type="AlphaFoldDB" id="A0A6S7K551"/>
<protein>
    <submittedName>
        <fullName evidence="1">Uncharacterized protein</fullName>
    </submittedName>
</protein>
<dbReference type="EMBL" id="CACRXK020022580">
    <property type="protein sequence ID" value="CAB4036950.1"/>
    <property type="molecule type" value="Genomic_DNA"/>
</dbReference>
<dbReference type="Proteomes" id="UP001152795">
    <property type="component" value="Unassembled WGS sequence"/>
</dbReference>
<comment type="caution">
    <text evidence="1">The sequence shown here is derived from an EMBL/GenBank/DDBJ whole genome shotgun (WGS) entry which is preliminary data.</text>
</comment>
<keyword evidence="2" id="KW-1185">Reference proteome</keyword>
<evidence type="ECO:0000313" key="1">
    <source>
        <dbReference type="EMBL" id="CAB4036950.1"/>
    </source>
</evidence>
<feature type="non-terminal residue" evidence="1">
    <location>
        <position position="493"/>
    </location>
</feature>
<name>A0A6S7K551_PARCT</name>
<dbReference type="OrthoDB" id="5983751at2759"/>
<sequence>MFLEELFGSCAALFSSLIIQTPPISRENPQREYTLISLPNPEQDEVYDGLIHREYEQEAPTEVPYYEDGTFVSMQADTRRNFCESSIRSLKANVGLITAVVFVLGSLAVGVVYVEFNSNDACVQWMHKNLTIPAHVQTLRIVGMSVRLLPLFSWFPACITLLWGFRESKKNYLACLFFCAFVPGSITCVYRIIMLDKFTKVAYNPYRLLAHFLFVSSIACGAYLVARKFKKVNPATSYGVFRIFFILSFAFLSSCLFAYIYTFIIIKYFRETEGKIKKAVIAAVTPGMVFPVTAFVKYLILRKSSEIITPDRAFVLCYFLRGGAIVLYRTMQSGFQDIRLFVGLSLLHGISNALSKATLNLRIKLWRLFIKYFNRICCGPRLEVQPLNLPCIRRFNADLEIQNILFEYTTVILSQAYLACYLVMSYDVPSWQVIKASLIRVAISLAIDFAFNIMSVFIQIHFYDIPMQKIWMKYWRRHVIANAIMIIVFVAYF</sequence>
<organism evidence="1 2">
    <name type="scientific">Paramuricea clavata</name>
    <name type="common">Red gorgonian</name>
    <name type="synonym">Violescent sea-whip</name>
    <dbReference type="NCBI Taxonomy" id="317549"/>
    <lineage>
        <taxon>Eukaryota</taxon>
        <taxon>Metazoa</taxon>
        <taxon>Cnidaria</taxon>
        <taxon>Anthozoa</taxon>
        <taxon>Octocorallia</taxon>
        <taxon>Malacalcyonacea</taxon>
        <taxon>Plexauridae</taxon>
        <taxon>Paramuricea</taxon>
    </lineage>
</organism>